<dbReference type="SUPFAM" id="SSF53756">
    <property type="entry name" value="UDP-Glycosyltransferase/glycogen phosphorylase"/>
    <property type="match status" value="1"/>
</dbReference>
<sequence>MRVAIFTDTYVPDVNGVARTLKRWTNYLERHGVCCKVFAPEPSAEESRAASLHSVERFASFPFFLYPECRLAVPNLLHIRKSIAAFNPHLIHVATPFNLGLCGIRAARKFNIPLIASYHTNFDQYLPFYNLQWMEKLLWRYMEWFHRDCRSIFVPSANTLEDLAGRGWDASKLQIWSRGVDAGVFHPLVDRKELLSRSGIDPDSFLVFFAGRLAPEKDVETAVHAFAKFRRSSNPDAVLVIAGEGPSADSLKSLCEKEGVDARFIGFLAPQELQRWYASADVLLFPSPTETFGNVVLEAMACGTPVIGADAGGVRETIREGVTGFKRQPGDPEAFASALERLHLDEELRLAMGRNAHEFAMSRSWEAIFDKLLEQCRTVVLTAGREYPRLPEQHIN</sequence>
<feature type="domain" description="Glycosyl transferase family 1" evidence="1">
    <location>
        <begin position="191"/>
        <end position="358"/>
    </location>
</feature>
<dbReference type="InterPro" id="IPR050194">
    <property type="entry name" value="Glycosyltransferase_grp1"/>
</dbReference>
<dbReference type="InterPro" id="IPR001296">
    <property type="entry name" value="Glyco_trans_1"/>
</dbReference>
<keyword evidence="4" id="KW-1185">Reference proteome</keyword>
<dbReference type="CDD" id="cd03814">
    <property type="entry name" value="GT4-like"/>
    <property type="match status" value="1"/>
</dbReference>
<comment type="caution">
    <text evidence="3">The sequence shown here is derived from an EMBL/GenBank/DDBJ whole genome shotgun (WGS) entry which is preliminary data.</text>
</comment>
<dbReference type="EMBL" id="JANIPJ010000001">
    <property type="protein sequence ID" value="MCR2802379.1"/>
    <property type="molecule type" value="Genomic_DNA"/>
</dbReference>
<reference evidence="3" key="1">
    <citation type="submission" date="2022-08" db="EMBL/GenBank/DDBJ databases">
        <title>The genomic sequence of strain Paenibacillus sp. SCIV0701.</title>
        <authorList>
            <person name="Zhao H."/>
        </authorList>
    </citation>
    <scope>NUCLEOTIDE SEQUENCE</scope>
    <source>
        <strain evidence="3">SCIV0701</strain>
    </source>
</reference>
<dbReference type="PANTHER" id="PTHR45947">
    <property type="entry name" value="SULFOQUINOVOSYL TRANSFERASE SQD2"/>
    <property type="match status" value="1"/>
</dbReference>
<evidence type="ECO:0000259" key="1">
    <source>
        <dbReference type="Pfam" id="PF00534"/>
    </source>
</evidence>
<feature type="domain" description="Glycosyltransferase subfamily 4-like N-terminal" evidence="2">
    <location>
        <begin position="14"/>
        <end position="182"/>
    </location>
</feature>
<protein>
    <submittedName>
        <fullName evidence="3">Glycosyltransferase family 1 protein</fullName>
    </submittedName>
</protein>
<dbReference type="PANTHER" id="PTHR45947:SF3">
    <property type="entry name" value="SULFOQUINOVOSYL TRANSFERASE SQD2"/>
    <property type="match status" value="1"/>
</dbReference>
<gene>
    <name evidence="3" type="ORF">NQZ67_00665</name>
</gene>
<dbReference type="Proteomes" id="UP001141950">
    <property type="component" value="Unassembled WGS sequence"/>
</dbReference>
<evidence type="ECO:0000313" key="4">
    <source>
        <dbReference type="Proteomes" id="UP001141950"/>
    </source>
</evidence>
<accession>A0A9X2MLM9</accession>
<dbReference type="Gene3D" id="3.40.50.2000">
    <property type="entry name" value="Glycogen Phosphorylase B"/>
    <property type="match status" value="2"/>
</dbReference>
<dbReference type="Pfam" id="PF00534">
    <property type="entry name" value="Glycos_transf_1"/>
    <property type="match status" value="1"/>
</dbReference>
<dbReference type="AlphaFoldDB" id="A0A9X2MLM9"/>
<dbReference type="InterPro" id="IPR028098">
    <property type="entry name" value="Glyco_trans_4-like_N"/>
</dbReference>
<dbReference type="Pfam" id="PF13439">
    <property type="entry name" value="Glyco_transf_4"/>
    <property type="match status" value="1"/>
</dbReference>
<evidence type="ECO:0000259" key="2">
    <source>
        <dbReference type="Pfam" id="PF13439"/>
    </source>
</evidence>
<evidence type="ECO:0000313" key="3">
    <source>
        <dbReference type="EMBL" id="MCR2802379.1"/>
    </source>
</evidence>
<dbReference type="RefSeq" id="WP_257441869.1">
    <property type="nucleotide sequence ID" value="NZ_JANIPJ010000001.1"/>
</dbReference>
<dbReference type="GO" id="GO:0016758">
    <property type="term" value="F:hexosyltransferase activity"/>
    <property type="evidence" value="ECO:0007669"/>
    <property type="project" value="TreeGrafter"/>
</dbReference>
<name>A0A9X2MLM9_9BACL</name>
<organism evidence="3 4">
    <name type="scientific">Paenibacillus soyae</name>
    <dbReference type="NCBI Taxonomy" id="2969249"/>
    <lineage>
        <taxon>Bacteria</taxon>
        <taxon>Bacillati</taxon>
        <taxon>Bacillota</taxon>
        <taxon>Bacilli</taxon>
        <taxon>Bacillales</taxon>
        <taxon>Paenibacillaceae</taxon>
        <taxon>Paenibacillus</taxon>
    </lineage>
</organism>
<proteinExistence type="predicted"/>